<evidence type="ECO:0000256" key="4">
    <source>
        <dbReference type="ARBA" id="ARBA00022825"/>
    </source>
</evidence>
<dbReference type="InterPro" id="IPR029062">
    <property type="entry name" value="Class_I_gatase-like"/>
</dbReference>
<dbReference type="PANTHER" id="PTHR20842">
    <property type="entry name" value="PROTEASE S51 ALPHA-ASPARTYL DIPEPTIDASE"/>
    <property type="match status" value="1"/>
</dbReference>
<sequence length="243" mass="26096">MQRQVFAFSGVLAPRPGERGNQPLIEHVLRLGRDRRTAEGPVRVCYVPTAVGDDPTAVSVYDRVFGNRGDVTLSTLRLFPRPSEPDARRHLLTQDVVLVEGGSLVNLLAVWRAHDLPAVLRECWEAGIVLAGTGAGSQCWHVGGPTDALGDRLAPLTEGLGLLPFSNNVHDADGELPRRDAYRRSVAQGELPGGYATEDGVGLHYIGAALAEAVTVRPGAQAWHVRPDGTGGWSERALPTRPI</sequence>
<reference evidence="5 6" key="1">
    <citation type="submission" date="2019-07" db="EMBL/GenBank/DDBJ databases">
        <title>R&amp;d 2014.</title>
        <authorList>
            <person name="Klenk H.-P."/>
        </authorList>
    </citation>
    <scope>NUCLEOTIDE SEQUENCE [LARGE SCALE GENOMIC DNA]</scope>
    <source>
        <strain evidence="5 6">DSM 45764</strain>
    </source>
</reference>
<dbReference type="Proteomes" id="UP000321490">
    <property type="component" value="Unassembled WGS sequence"/>
</dbReference>
<dbReference type="PANTHER" id="PTHR20842:SF0">
    <property type="entry name" value="ALPHA-ASPARTYL DIPEPTIDASE"/>
    <property type="match status" value="1"/>
</dbReference>
<evidence type="ECO:0000256" key="2">
    <source>
        <dbReference type="ARBA" id="ARBA00022670"/>
    </source>
</evidence>
<evidence type="ECO:0000256" key="3">
    <source>
        <dbReference type="ARBA" id="ARBA00022801"/>
    </source>
</evidence>
<accession>A0A562IT62</accession>
<evidence type="ECO:0000313" key="5">
    <source>
        <dbReference type="EMBL" id="TWH74082.1"/>
    </source>
</evidence>
<name>A0A562IT62_9ACTN</name>
<dbReference type="OrthoDB" id="9778515at2"/>
<comment type="caution">
    <text evidence="5">The sequence shown here is derived from an EMBL/GenBank/DDBJ whole genome shotgun (WGS) entry which is preliminary data.</text>
</comment>
<proteinExistence type="inferred from homology"/>
<organism evidence="5 6">
    <name type="scientific">Modestobacter roseus</name>
    <dbReference type="NCBI Taxonomy" id="1181884"/>
    <lineage>
        <taxon>Bacteria</taxon>
        <taxon>Bacillati</taxon>
        <taxon>Actinomycetota</taxon>
        <taxon>Actinomycetes</taxon>
        <taxon>Geodermatophilales</taxon>
        <taxon>Geodermatophilaceae</taxon>
        <taxon>Modestobacter</taxon>
    </lineage>
</organism>
<gene>
    <name evidence="5" type="ORF">JD78_02615</name>
</gene>
<dbReference type="InterPro" id="IPR005320">
    <property type="entry name" value="Peptidase_S51"/>
</dbReference>
<dbReference type="EMBL" id="VLKF01000001">
    <property type="protein sequence ID" value="TWH74082.1"/>
    <property type="molecule type" value="Genomic_DNA"/>
</dbReference>
<keyword evidence="3" id="KW-0378">Hydrolase</keyword>
<evidence type="ECO:0000256" key="1">
    <source>
        <dbReference type="ARBA" id="ARBA00006534"/>
    </source>
</evidence>
<dbReference type="Gene3D" id="3.40.50.880">
    <property type="match status" value="1"/>
</dbReference>
<evidence type="ECO:0000313" key="6">
    <source>
        <dbReference type="Proteomes" id="UP000321490"/>
    </source>
</evidence>
<keyword evidence="6" id="KW-1185">Reference proteome</keyword>
<protein>
    <submittedName>
        <fullName evidence="5">Peptidase E</fullName>
    </submittedName>
</protein>
<comment type="similarity">
    <text evidence="1">Belongs to the peptidase S51 family.</text>
</comment>
<dbReference type="RefSeq" id="WP_153361575.1">
    <property type="nucleotide sequence ID" value="NZ_ML762510.1"/>
</dbReference>
<keyword evidence="2" id="KW-0645">Protease</keyword>
<dbReference type="GO" id="GO:0006508">
    <property type="term" value="P:proteolysis"/>
    <property type="evidence" value="ECO:0007669"/>
    <property type="project" value="UniProtKB-KW"/>
</dbReference>
<dbReference type="SUPFAM" id="SSF52317">
    <property type="entry name" value="Class I glutamine amidotransferase-like"/>
    <property type="match status" value="1"/>
</dbReference>
<dbReference type="GO" id="GO:0008236">
    <property type="term" value="F:serine-type peptidase activity"/>
    <property type="evidence" value="ECO:0007669"/>
    <property type="project" value="UniProtKB-KW"/>
</dbReference>
<dbReference type="CDD" id="cd03146">
    <property type="entry name" value="GAT1_Peptidase_E"/>
    <property type="match status" value="1"/>
</dbReference>
<keyword evidence="4" id="KW-0720">Serine protease</keyword>
<dbReference type="AlphaFoldDB" id="A0A562IT62"/>
<dbReference type="Pfam" id="PF03575">
    <property type="entry name" value="Peptidase_S51"/>
    <property type="match status" value="1"/>
</dbReference>